<organism evidence="1 2">
    <name type="scientific">Aliikangiella maris</name>
    <dbReference type="NCBI Taxonomy" id="3162458"/>
    <lineage>
        <taxon>Bacteria</taxon>
        <taxon>Pseudomonadati</taxon>
        <taxon>Pseudomonadota</taxon>
        <taxon>Gammaproteobacteria</taxon>
        <taxon>Oceanospirillales</taxon>
        <taxon>Pleioneaceae</taxon>
        <taxon>Aliikangiella</taxon>
    </lineage>
</organism>
<comment type="caution">
    <text evidence="1">The sequence shown here is derived from an EMBL/GenBank/DDBJ whole genome shotgun (WGS) entry which is preliminary data.</text>
</comment>
<keyword evidence="2" id="KW-1185">Reference proteome</keyword>
<dbReference type="Pfam" id="PF06252">
    <property type="entry name" value="GemA"/>
    <property type="match status" value="1"/>
</dbReference>
<dbReference type="InterPro" id="IPR009363">
    <property type="entry name" value="Phage_Mu_Gp16"/>
</dbReference>
<name>A0ABV2BTE5_9GAMM</name>
<proteinExistence type="predicted"/>
<accession>A0ABV2BTE5</accession>
<reference evidence="1 2" key="1">
    <citation type="submission" date="2024-06" db="EMBL/GenBank/DDBJ databases">
        <authorList>
            <person name="Li F."/>
        </authorList>
    </citation>
    <scope>NUCLEOTIDE SEQUENCE [LARGE SCALE GENOMIC DNA]</scope>
    <source>
        <strain evidence="1 2">GXAS 311</strain>
    </source>
</reference>
<evidence type="ECO:0000313" key="2">
    <source>
        <dbReference type="Proteomes" id="UP001548189"/>
    </source>
</evidence>
<dbReference type="EMBL" id="JBEVCJ010000006">
    <property type="protein sequence ID" value="MET1254842.1"/>
    <property type="molecule type" value="Genomic_DNA"/>
</dbReference>
<sequence length="153" mass="18448">MYLSKHYYIKLIGIGKEKLSLDNFAYTRLLQSLTGKTNAEQMDTTELMQVLNKMQWMGYKIQKEKKSLRNNGASKKQLKRLRQLWFLMFLEGYLNESCDKSLLSWSQRKLKIYDESLQIDHLAWFPDWVINGLIDELENWHKMLKIYFKIQEQ</sequence>
<protein>
    <submittedName>
        <fullName evidence="1">Regulatory protein GemA</fullName>
    </submittedName>
</protein>
<gene>
    <name evidence="1" type="ORF">ABVT43_06885</name>
</gene>
<evidence type="ECO:0000313" key="1">
    <source>
        <dbReference type="EMBL" id="MET1254842.1"/>
    </source>
</evidence>
<dbReference type="Proteomes" id="UP001548189">
    <property type="component" value="Unassembled WGS sequence"/>
</dbReference>